<dbReference type="Pfam" id="PF00565">
    <property type="entry name" value="SNase"/>
    <property type="match status" value="1"/>
</dbReference>
<dbReference type="AlphaFoldDB" id="A0A512HCC1"/>
<keyword evidence="1" id="KW-0812">Transmembrane</keyword>
<evidence type="ECO:0000256" key="1">
    <source>
        <dbReference type="SAM" id="Phobius"/>
    </source>
</evidence>
<keyword evidence="4" id="KW-1185">Reference proteome</keyword>
<feature type="domain" description="TNase-like" evidence="2">
    <location>
        <begin position="46"/>
        <end position="156"/>
    </location>
</feature>
<protein>
    <submittedName>
        <fullName evidence="3">Succinoglycan biosynthesis protein</fullName>
    </submittedName>
</protein>
<keyword evidence="1" id="KW-0472">Membrane</keyword>
<evidence type="ECO:0000313" key="4">
    <source>
        <dbReference type="Proteomes" id="UP000321717"/>
    </source>
</evidence>
<comment type="caution">
    <text evidence="3">The sequence shown here is derived from an EMBL/GenBank/DDBJ whole genome shotgun (WGS) entry which is preliminary data.</text>
</comment>
<reference evidence="3 4" key="1">
    <citation type="submission" date="2019-07" db="EMBL/GenBank/DDBJ databases">
        <title>Whole genome shotgun sequence of Rhizobium naphthalenivorans NBRC 107585.</title>
        <authorList>
            <person name="Hosoyama A."/>
            <person name="Uohara A."/>
            <person name="Ohji S."/>
            <person name="Ichikawa N."/>
        </authorList>
    </citation>
    <scope>NUCLEOTIDE SEQUENCE [LARGE SCALE GENOMIC DNA]</scope>
    <source>
        <strain evidence="3 4">NBRC 107585</strain>
    </source>
</reference>
<dbReference type="Gene3D" id="2.40.50.90">
    <property type="match status" value="1"/>
</dbReference>
<sequence>MGENVKLTGRGAHDAIVGFSMLFLGLLIAAKLQQQNSQVLTGRFVVIDGDTLVVDGLHIRLEGIDAPEIGQMCHAGGQVTACGDAARRRLAVWAALDKFACVGEDRDRYNRLLVRCRVGDTNVNAAMVREGRAVAYGDYMAEEAAARRDGNGIWAGDFQRPQDWRREKHLPAAGESYVPAGFWAFVGRWLGVN</sequence>
<name>A0A512HCC1_9HYPH</name>
<dbReference type="SMART" id="SM00318">
    <property type="entry name" value="SNc"/>
    <property type="match status" value="1"/>
</dbReference>
<accession>A0A512HCC1</accession>
<dbReference type="PROSITE" id="PS50830">
    <property type="entry name" value="TNASE_3"/>
    <property type="match status" value="1"/>
</dbReference>
<keyword evidence="1" id="KW-1133">Transmembrane helix</keyword>
<evidence type="ECO:0000259" key="2">
    <source>
        <dbReference type="PROSITE" id="PS50830"/>
    </source>
</evidence>
<organism evidence="3 4">
    <name type="scientific">Ciceribacter naphthalenivorans</name>
    <dbReference type="NCBI Taxonomy" id="1118451"/>
    <lineage>
        <taxon>Bacteria</taxon>
        <taxon>Pseudomonadati</taxon>
        <taxon>Pseudomonadota</taxon>
        <taxon>Alphaproteobacteria</taxon>
        <taxon>Hyphomicrobiales</taxon>
        <taxon>Rhizobiaceae</taxon>
        <taxon>Ciceribacter</taxon>
    </lineage>
</organism>
<dbReference type="EMBL" id="BJZP01000001">
    <property type="protein sequence ID" value="GEO83091.1"/>
    <property type="molecule type" value="Genomic_DNA"/>
</dbReference>
<dbReference type="InterPro" id="IPR035437">
    <property type="entry name" value="SNase_OB-fold_sf"/>
</dbReference>
<dbReference type="SUPFAM" id="SSF50199">
    <property type="entry name" value="Staphylococcal nuclease"/>
    <property type="match status" value="1"/>
</dbReference>
<gene>
    <name evidence="3" type="primary">exoI</name>
    <name evidence="3" type="ORF">RNA01_00230</name>
</gene>
<evidence type="ECO:0000313" key="3">
    <source>
        <dbReference type="EMBL" id="GEO83091.1"/>
    </source>
</evidence>
<feature type="transmembrane region" description="Helical" evidence="1">
    <location>
        <begin position="12"/>
        <end position="30"/>
    </location>
</feature>
<proteinExistence type="predicted"/>
<dbReference type="InterPro" id="IPR016071">
    <property type="entry name" value="Staphylococal_nuclease_OB-fold"/>
</dbReference>
<dbReference type="Proteomes" id="UP000321717">
    <property type="component" value="Unassembled WGS sequence"/>
</dbReference>